<dbReference type="InterPro" id="IPR038404">
    <property type="entry name" value="TRAP_DctP_sf"/>
</dbReference>
<dbReference type="PANTHER" id="PTHR33376:SF15">
    <property type="entry name" value="BLL6794 PROTEIN"/>
    <property type="match status" value="1"/>
</dbReference>
<comment type="caution">
    <text evidence="3">The sequence shown here is derived from an EMBL/GenBank/DDBJ whole genome shotgun (WGS) entry which is preliminary data.</text>
</comment>
<dbReference type="PANTHER" id="PTHR33376">
    <property type="match status" value="1"/>
</dbReference>
<evidence type="ECO:0008006" key="5">
    <source>
        <dbReference type="Google" id="ProtNLM"/>
    </source>
</evidence>
<dbReference type="Pfam" id="PF03480">
    <property type="entry name" value="DctP"/>
    <property type="match status" value="1"/>
</dbReference>
<evidence type="ECO:0000256" key="1">
    <source>
        <dbReference type="ARBA" id="ARBA00022729"/>
    </source>
</evidence>
<evidence type="ECO:0000256" key="2">
    <source>
        <dbReference type="SAM" id="SignalP"/>
    </source>
</evidence>
<proteinExistence type="predicted"/>
<name>A0A2M9FXK6_9PROT</name>
<dbReference type="EMBL" id="PHIG01000047">
    <property type="protein sequence ID" value="PJK28187.1"/>
    <property type="molecule type" value="Genomic_DNA"/>
</dbReference>
<reference evidence="3 4" key="1">
    <citation type="submission" date="2017-11" db="EMBL/GenBank/DDBJ databases">
        <title>Draft genome sequence of Rhizobiales bacterium SY3-13.</title>
        <authorList>
            <person name="Sun C."/>
        </authorList>
    </citation>
    <scope>NUCLEOTIDE SEQUENCE [LARGE SCALE GENOMIC DNA]</scope>
    <source>
        <strain evidence="3 4">SY3-13</strain>
    </source>
</reference>
<evidence type="ECO:0000313" key="4">
    <source>
        <dbReference type="Proteomes" id="UP000229498"/>
    </source>
</evidence>
<keyword evidence="1 2" id="KW-0732">Signal</keyword>
<dbReference type="SUPFAM" id="SSF53850">
    <property type="entry name" value="Periplasmic binding protein-like II"/>
    <property type="match status" value="1"/>
</dbReference>
<gene>
    <name evidence="3" type="ORF">CVT23_17565</name>
</gene>
<dbReference type="Gene3D" id="3.40.190.170">
    <property type="entry name" value="Bacterial extracellular solute-binding protein, family 7"/>
    <property type="match status" value="1"/>
</dbReference>
<dbReference type="Proteomes" id="UP000229498">
    <property type="component" value="Unassembled WGS sequence"/>
</dbReference>
<dbReference type="OrthoDB" id="9803763at2"/>
<dbReference type="RefSeq" id="WP_109794634.1">
    <property type="nucleotide sequence ID" value="NZ_PHIG01000047.1"/>
</dbReference>
<organism evidence="3 4">
    <name type="scientific">Minwuia thermotolerans</name>
    <dbReference type="NCBI Taxonomy" id="2056226"/>
    <lineage>
        <taxon>Bacteria</taxon>
        <taxon>Pseudomonadati</taxon>
        <taxon>Pseudomonadota</taxon>
        <taxon>Alphaproteobacteria</taxon>
        <taxon>Minwuiales</taxon>
        <taxon>Minwuiaceae</taxon>
        <taxon>Minwuia</taxon>
    </lineage>
</organism>
<accession>A0A2M9FXK6</accession>
<dbReference type="NCBIfam" id="NF037995">
    <property type="entry name" value="TRAP_S1"/>
    <property type="match status" value="1"/>
</dbReference>
<feature type="signal peptide" evidence="2">
    <location>
        <begin position="1"/>
        <end position="23"/>
    </location>
</feature>
<protein>
    <recommendedName>
        <fullName evidence="5">C4-dicarboxylate ABC transporter substrate-binding protein</fullName>
    </recommendedName>
</protein>
<feature type="chain" id="PRO_5014915912" description="C4-dicarboxylate ABC transporter substrate-binding protein" evidence="2">
    <location>
        <begin position="24"/>
        <end position="336"/>
    </location>
</feature>
<dbReference type="AlphaFoldDB" id="A0A2M9FXK6"/>
<dbReference type="InterPro" id="IPR018389">
    <property type="entry name" value="DctP_fam"/>
</dbReference>
<evidence type="ECO:0000313" key="3">
    <source>
        <dbReference type="EMBL" id="PJK28187.1"/>
    </source>
</evidence>
<dbReference type="GO" id="GO:0055085">
    <property type="term" value="P:transmembrane transport"/>
    <property type="evidence" value="ECO:0007669"/>
    <property type="project" value="InterPro"/>
</dbReference>
<sequence>MLTRFLMPAIGAVLALSVSVAAAKELRFAHQFPTSHFAVKLVIDPFAAGVAEKTGGELTMKIFPAEQLAKASGLLDAVRNRVADVAFVGVTYVTEKMPLTSVVELPGLVNNVARGYHAFQTVTQERIAELEHQPQGVKPIFVALTPPYQFVLRDTETLDSVDQLAGKKLRVPGATGALAVESVGGVAVQIPSSDLYVGLDRGTVDGAISTSASVNSLKLNEVTDLITTNAAMGTVAFVLFVNSDVWEELSESQRAAVQEVGTAVGAKGAAVMDGVVDKAYKALGDAGMNVVAMPDPMVAELNGRLKAVETKWLEDVGARNPAAGEILKRFKALLAE</sequence>
<keyword evidence="4" id="KW-1185">Reference proteome</keyword>